<evidence type="ECO:0000313" key="1">
    <source>
        <dbReference type="EMBL" id="ETW80824.1"/>
    </source>
</evidence>
<dbReference type="EMBL" id="KI925459">
    <property type="protein sequence ID" value="ETW80824.1"/>
    <property type="molecule type" value="Genomic_DNA"/>
</dbReference>
<dbReference type="KEGG" id="hir:HETIRDRAFT_440488"/>
<dbReference type="PANTHER" id="PTHR28027">
    <property type="entry name" value="TRANSCRIPTIONAL REGULATOR MIT1"/>
    <property type="match status" value="1"/>
</dbReference>
<gene>
    <name evidence="1" type="ORF">HETIRDRAFT_440488</name>
</gene>
<dbReference type="PANTHER" id="PTHR28027:SF1">
    <property type="entry name" value="CAMP INDEPENDENT REGULATORY PROTEIN (AFU_ORTHOLOGUE AFUA_3G09640)"/>
    <property type="match status" value="1"/>
</dbReference>
<keyword evidence="2" id="KW-1185">Reference proteome</keyword>
<proteinExistence type="predicted"/>
<sequence length="198" mass="21820">MSSGPRLTISLPSWPPGPITMPMTYTTGPSLTGAFFRSLEDASKVFYAAARGVLPLCSDRLNEAERKQVRPGNVYVYDSTALVRWADGRRWGASRVRGFFLCYPEKSSRNRYDLKNPLARVACTANVTLPNGQIRQWGMVLYLDNSSPLTPVGDIPNVGDTHVPPGRVVITQGSQQGSELHAYFVPAVNVRRLQANSH</sequence>
<protein>
    <submittedName>
        <fullName evidence="1">Uncharacterized protein</fullName>
    </submittedName>
</protein>
<name>W4K511_HETIT</name>
<dbReference type="HOGENOM" id="CLU_1378286_0_0_1"/>
<dbReference type="GO" id="GO:0003677">
    <property type="term" value="F:DNA binding"/>
    <property type="evidence" value="ECO:0007669"/>
    <property type="project" value="TreeGrafter"/>
</dbReference>
<dbReference type="InterPro" id="IPR018608">
    <property type="entry name" value="Gti1/Pac2"/>
</dbReference>
<dbReference type="GeneID" id="20675267"/>
<accession>W4K511</accession>
<dbReference type="Pfam" id="PF09729">
    <property type="entry name" value="Gti1_Pac2"/>
    <property type="match status" value="1"/>
</dbReference>
<reference evidence="1 2" key="1">
    <citation type="journal article" date="2012" name="New Phytol.">
        <title>Insight into trade-off between wood decay and parasitism from the genome of a fungal forest pathogen.</title>
        <authorList>
            <person name="Olson A."/>
            <person name="Aerts A."/>
            <person name="Asiegbu F."/>
            <person name="Belbahri L."/>
            <person name="Bouzid O."/>
            <person name="Broberg A."/>
            <person name="Canback B."/>
            <person name="Coutinho P.M."/>
            <person name="Cullen D."/>
            <person name="Dalman K."/>
            <person name="Deflorio G."/>
            <person name="van Diepen L.T."/>
            <person name="Dunand C."/>
            <person name="Duplessis S."/>
            <person name="Durling M."/>
            <person name="Gonthier P."/>
            <person name="Grimwood J."/>
            <person name="Fossdal C.G."/>
            <person name="Hansson D."/>
            <person name="Henrissat B."/>
            <person name="Hietala A."/>
            <person name="Himmelstrand K."/>
            <person name="Hoffmeister D."/>
            <person name="Hogberg N."/>
            <person name="James T.Y."/>
            <person name="Karlsson M."/>
            <person name="Kohler A."/>
            <person name="Kues U."/>
            <person name="Lee Y.H."/>
            <person name="Lin Y.C."/>
            <person name="Lind M."/>
            <person name="Lindquist E."/>
            <person name="Lombard V."/>
            <person name="Lucas S."/>
            <person name="Lunden K."/>
            <person name="Morin E."/>
            <person name="Murat C."/>
            <person name="Park J."/>
            <person name="Raffaello T."/>
            <person name="Rouze P."/>
            <person name="Salamov A."/>
            <person name="Schmutz J."/>
            <person name="Solheim H."/>
            <person name="Stahlberg J."/>
            <person name="Velez H."/>
            <person name="de Vries R.P."/>
            <person name="Wiebenga A."/>
            <person name="Woodward S."/>
            <person name="Yakovlev I."/>
            <person name="Garbelotto M."/>
            <person name="Martin F."/>
            <person name="Grigoriev I.V."/>
            <person name="Stenlid J."/>
        </authorList>
    </citation>
    <scope>NUCLEOTIDE SEQUENCE [LARGE SCALE GENOMIC DNA]</scope>
    <source>
        <strain evidence="1 2">TC 32-1</strain>
    </source>
</reference>
<dbReference type="RefSeq" id="XP_009547525.1">
    <property type="nucleotide sequence ID" value="XM_009549230.1"/>
</dbReference>
<dbReference type="eggNOG" id="KOG4476">
    <property type="taxonomic scope" value="Eukaryota"/>
</dbReference>
<evidence type="ECO:0000313" key="2">
    <source>
        <dbReference type="Proteomes" id="UP000030671"/>
    </source>
</evidence>
<dbReference type="InParanoid" id="W4K511"/>
<dbReference type="AlphaFoldDB" id="W4K511"/>
<dbReference type="Proteomes" id="UP000030671">
    <property type="component" value="Unassembled WGS sequence"/>
</dbReference>
<organism evidence="1 2">
    <name type="scientific">Heterobasidion irregulare (strain TC 32-1)</name>
    <dbReference type="NCBI Taxonomy" id="747525"/>
    <lineage>
        <taxon>Eukaryota</taxon>
        <taxon>Fungi</taxon>
        <taxon>Dikarya</taxon>
        <taxon>Basidiomycota</taxon>
        <taxon>Agaricomycotina</taxon>
        <taxon>Agaricomycetes</taxon>
        <taxon>Russulales</taxon>
        <taxon>Bondarzewiaceae</taxon>
        <taxon>Heterobasidion</taxon>
        <taxon>Heterobasidion annosum species complex</taxon>
    </lineage>
</organism>